<organism evidence="1 2">
    <name type="scientific">Nephila pilipes</name>
    <name type="common">Giant wood spider</name>
    <name type="synonym">Nephila maculata</name>
    <dbReference type="NCBI Taxonomy" id="299642"/>
    <lineage>
        <taxon>Eukaryota</taxon>
        <taxon>Metazoa</taxon>
        <taxon>Ecdysozoa</taxon>
        <taxon>Arthropoda</taxon>
        <taxon>Chelicerata</taxon>
        <taxon>Arachnida</taxon>
        <taxon>Araneae</taxon>
        <taxon>Araneomorphae</taxon>
        <taxon>Entelegynae</taxon>
        <taxon>Araneoidea</taxon>
        <taxon>Nephilidae</taxon>
        <taxon>Nephila</taxon>
    </lineage>
</organism>
<dbReference type="AlphaFoldDB" id="A0A8X6JIU2"/>
<proteinExistence type="predicted"/>
<sequence>MVQIRGKRLSDITQQTPVSVAEQWAEAVEILLSDLQSVPYYRRIILNLPKRTMYFHAELLMGAFRRYLLDEHFRNEVLMLGEGTDSMSLLIPDSSNRFIVNVQLMLAVVKKFVGSDEFAIIASQREMSLSAVYLYKELSEERHTLTGDFVIEEITKFDATRKKKIEKLVMC</sequence>
<gene>
    <name evidence="1" type="ORF">NPIL_323321</name>
</gene>
<reference evidence="1" key="1">
    <citation type="submission" date="2020-08" db="EMBL/GenBank/DDBJ databases">
        <title>Multicomponent nature underlies the extraordinary mechanical properties of spider dragline silk.</title>
        <authorList>
            <person name="Kono N."/>
            <person name="Nakamura H."/>
            <person name="Mori M."/>
            <person name="Yoshida Y."/>
            <person name="Ohtoshi R."/>
            <person name="Malay A.D."/>
            <person name="Moran D.A.P."/>
            <person name="Tomita M."/>
            <person name="Numata K."/>
            <person name="Arakawa K."/>
        </authorList>
    </citation>
    <scope>NUCLEOTIDE SEQUENCE</scope>
</reference>
<accession>A0A8X6JIU2</accession>
<evidence type="ECO:0000313" key="2">
    <source>
        <dbReference type="Proteomes" id="UP000887013"/>
    </source>
</evidence>
<dbReference type="EMBL" id="BMAW01042493">
    <property type="protein sequence ID" value="GFS34475.1"/>
    <property type="molecule type" value="Genomic_DNA"/>
</dbReference>
<dbReference type="Proteomes" id="UP000887013">
    <property type="component" value="Unassembled WGS sequence"/>
</dbReference>
<name>A0A8X6JIU2_NEPPI</name>
<evidence type="ECO:0000313" key="1">
    <source>
        <dbReference type="EMBL" id="GFS34475.1"/>
    </source>
</evidence>
<protein>
    <submittedName>
        <fullName evidence="1">Uncharacterized protein</fullName>
    </submittedName>
</protein>
<comment type="caution">
    <text evidence="1">The sequence shown here is derived from an EMBL/GenBank/DDBJ whole genome shotgun (WGS) entry which is preliminary data.</text>
</comment>
<keyword evidence="2" id="KW-1185">Reference proteome</keyword>